<dbReference type="GO" id="GO:0032355">
    <property type="term" value="P:response to estradiol"/>
    <property type="evidence" value="ECO:0007669"/>
    <property type="project" value="TreeGrafter"/>
</dbReference>
<evidence type="ECO:0000313" key="6">
    <source>
        <dbReference type="EMBL" id="AHO49058.1"/>
    </source>
</evidence>
<protein>
    <submittedName>
        <fullName evidence="6">Vitellogenin 1</fullName>
    </submittedName>
</protein>
<dbReference type="GO" id="GO:0045735">
    <property type="term" value="F:nutrient reservoir activity"/>
    <property type="evidence" value="ECO:0007669"/>
    <property type="project" value="UniProtKB-KW"/>
</dbReference>
<evidence type="ECO:0000259" key="5">
    <source>
        <dbReference type="PROSITE" id="PS51211"/>
    </source>
</evidence>
<feature type="signal peptide" evidence="4">
    <location>
        <begin position="1"/>
        <end position="15"/>
    </location>
</feature>
<dbReference type="Pfam" id="PF01347">
    <property type="entry name" value="Vitellogenin_N"/>
    <property type="match status" value="1"/>
</dbReference>
<organism evidence="6">
    <name type="scientific">Eptatretus burgeri</name>
    <name type="common">Inshore hagfish</name>
    <dbReference type="NCBI Taxonomy" id="7764"/>
    <lineage>
        <taxon>Eukaryota</taxon>
        <taxon>Metazoa</taxon>
        <taxon>Chordata</taxon>
        <taxon>Craniata</taxon>
        <taxon>Vertebrata</taxon>
        <taxon>Cyclostomata</taxon>
        <taxon>Myxini</taxon>
        <taxon>Myxiniformes</taxon>
        <taxon>Myxinidae</taxon>
        <taxon>Eptatretinae</taxon>
        <taxon>Eptatretus</taxon>
    </lineage>
</organism>
<reference evidence="6" key="1">
    <citation type="submission" date="2013-09" db="EMBL/GenBank/DDBJ databases">
        <title>Biochemical and Immunochemical Characterization of Two Discrete Vitellogenin Proteins and their Derived Lipovitellins in the Inshore Hagfish (Eptatretus burgeri).</title>
        <authorList>
            <person name="Nishimiya O."/>
            <person name="Kunihiro Y."/>
            <person name="Hiramatsu N."/>
            <person name="Inagawa H."/>
            <person name="Todo T."/>
            <person name="Hara A."/>
        </authorList>
    </citation>
    <scope>NUCLEOTIDE SEQUENCE</scope>
</reference>
<dbReference type="InterPro" id="IPR015819">
    <property type="entry name" value="Lipid_transp_b-sht_shell"/>
</dbReference>
<dbReference type="EMBL" id="KF700373">
    <property type="protein sequence ID" value="AHO49058.1"/>
    <property type="molecule type" value="mRNA"/>
</dbReference>
<feature type="non-terminal residue" evidence="6">
    <location>
        <position position="322"/>
    </location>
</feature>
<feature type="disulfide bond" evidence="3">
    <location>
        <begin position="155"/>
        <end position="181"/>
    </location>
</feature>
<dbReference type="SMART" id="SM00638">
    <property type="entry name" value="LPD_N"/>
    <property type="match status" value="1"/>
</dbReference>
<dbReference type="AlphaFoldDB" id="X2QHU6"/>
<name>X2QHU6_EPTBU</name>
<dbReference type="PANTHER" id="PTHR23345">
    <property type="entry name" value="VITELLOGENIN-RELATED"/>
    <property type="match status" value="1"/>
</dbReference>
<keyword evidence="2" id="KW-0758">Storage protein</keyword>
<dbReference type="GO" id="GO:0071391">
    <property type="term" value="P:cellular response to estrogen stimulus"/>
    <property type="evidence" value="ECO:0007669"/>
    <property type="project" value="TreeGrafter"/>
</dbReference>
<evidence type="ECO:0000256" key="3">
    <source>
        <dbReference type="PROSITE-ProRule" id="PRU00557"/>
    </source>
</evidence>
<dbReference type="GO" id="GO:0005319">
    <property type="term" value="F:lipid transporter activity"/>
    <property type="evidence" value="ECO:0007669"/>
    <property type="project" value="InterPro"/>
</dbReference>
<feature type="chain" id="PRO_5012475061" evidence="4">
    <location>
        <begin position="16"/>
        <end position="322"/>
    </location>
</feature>
<sequence>MKITLLSLLLVVTDAHLEPGNTYHYDYEAVTFTGFPHAGLARAGIKIKAKAVIEKISGNEAIINLRKAQVLQYLGEWPAGSFQPAPRVEEPLVRQLQNPVKFIYNEGDVGRIYASPEMSDTAVNIVRGVLNLFQVMPSKNKRSFDIQEAGIQGVCQTRYIRQESSSSDKIVIIKARNLNNCTKNATLTTGAAYTEACPECEKISKNVQSAATIRISLQKSRSLGEVIHRVKSTEVHAFSPFHNQEGAAMTETKQTLELEDVSRSSNQPIRSSSMQERGGIMYMLPQSAIRKLSPLILTKRGNLETEIEGRLKLLSENSRGVV</sequence>
<evidence type="ECO:0000256" key="1">
    <source>
        <dbReference type="ARBA" id="ARBA00022729"/>
    </source>
</evidence>
<accession>X2QHU6</accession>
<dbReference type="InterPro" id="IPR015816">
    <property type="entry name" value="Vitellinogen_b-sht_N"/>
</dbReference>
<proteinExistence type="evidence at transcript level"/>
<dbReference type="InterPro" id="IPR001747">
    <property type="entry name" value="Vitellogenin_N"/>
</dbReference>
<keyword evidence="3" id="KW-1015">Disulfide bond</keyword>
<feature type="domain" description="Vitellogenin" evidence="5">
    <location>
        <begin position="17"/>
        <end position="322"/>
    </location>
</feature>
<feature type="disulfide bond" evidence="3">
    <location>
        <begin position="197"/>
        <end position="200"/>
    </location>
</feature>
<dbReference type="SUPFAM" id="SSF56968">
    <property type="entry name" value="Lipovitellin-phosvitin complex, beta-sheet shell regions"/>
    <property type="match status" value="1"/>
</dbReference>
<dbReference type="PANTHER" id="PTHR23345:SF15">
    <property type="entry name" value="VITELLOGENIN 1-RELATED"/>
    <property type="match status" value="1"/>
</dbReference>
<dbReference type="InterPro" id="IPR050733">
    <property type="entry name" value="Vitellogenin/Apolipophorin"/>
</dbReference>
<dbReference type="PROSITE" id="PS51211">
    <property type="entry name" value="VITELLOGENIN"/>
    <property type="match status" value="1"/>
</dbReference>
<gene>
    <name evidence="6" type="primary">vtg1</name>
</gene>
<evidence type="ECO:0000256" key="4">
    <source>
        <dbReference type="SAM" id="SignalP"/>
    </source>
</evidence>
<dbReference type="Gene3D" id="2.30.230.10">
    <property type="entry name" value="Lipovitellin, beta-sheet shell regions, chain A"/>
    <property type="match status" value="1"/>
</dbReference>
<evidence type="ECO:0000256" key="2">
    <source>
        <dbReference type="ARBA" id="ARBA00022761"/>
    </source>
</evidence>
<comment type="caution">
    <text evidence="3">Lacks conserved residue(s) required for the propagation of feature annotation.</text>
</comment>
<keyword evidence="1 4" id="KW-0732">Signal</keyword>